<keyword evidence="1" id="KW-0812">Transmembrane</keyword>
<feature type="transmembrane region" description="Helical" evidence="1">
    <location>
        <begin position="181"/>
        <end position="206"/>
    </location>
</feature>
<sequence>MEATFSYAYSIHYVILFVILFLMFLWENKIRKGNGDIKVIRYLCMLIFFVFFGFRGYLDTDFVLYYPGYEDAPTIWNTEGISKFFSGFNDDYILKIEPGFKVFMILVKSISEEYFCLQIVSALIDILFLNYFLKKYSPQYVLGYIMFLIFSGLIIEFNLLRNSKAIFLFMYSLQFIKERNALKYYLCNGLGLFLHSSAIFYFPLYFFLHKKTPTPIVWGLFIVGNILYLGQIKYITPMVTAIGNLLGGSYSLMAEVYSESDLYSSGYGITMGYLEKVLTFLLFYASYKKIAEYIKDDKMHNIFFNLFLIFTTTYLFLSEYSVLIDRMTTLFVMSYWILYPYYYVILQKIFKTVFTVILFLFGIYKMINSNNNILRKYENILWDSPTATKAFYIINKNIDKVLNPKKK</sequence>
<evidence type="ECO:0000313" key="3">
    <source>
        <dbReference type="Proteomes" id="UP000184498"/>
    </source>
</evidence>
<feature type="transmembrane region" description="Helical" evidence="1">
    <location>
        <begin position="265"/>
        <end position="287"/>
    </location>
</feature>
<evidence type="ECO:0000313" key="2">
    <source>
        <dbReference type="EMBL" id="SHK42272.1"/>
    </source>
</evidence>
<reference evidence="3" key="1">
    <citation type="submission" date="2016-11" db="EMBL/GenBank/DDBJ databases">
        <authorList>
            <person name="Varghese N."/>
            <person name="Submissions S."/>
        </authorList>
    </citation>
    <scope>NUCLEOTIDE SEQUENCE [LARGE SCALE GENOMIC DNA]</scope>
    <source>
        <strain evidence="3">DSM 18016</strain>
    </source>
</reference>
<keyword evidence="1" id="KW-1133">Transmembrane helix</keyword>
<evidence type="ECO:0000256" key="1">
    <source>
        <dbReference type="SAM" id="Phobius"/>
    </source>
</evidence>
<feature type="transmembrane region" description="Helical" evidence="1">
    <location>
        <begin position="139"/>
        <end position="160"/>
    </location>
</feature>
<dbReference type="Proteomes" id="UP000184498">
    <property type="component" value="Unassembled WGS sequence"/>
</dbReference>
<accession>A0A1M6SBX1</accession>
<feature type="transmembrane region" description="Helical" evidence="1">
    <location>
        <begin position="39"/>
        <end position="58"/>
    </location>
</feature>
<proteinExistence type="predicted"/>
<feature type="transmembrane region" description="Helical" evidence="1">
    <location>
        <begin position="299"/>
        <end position="317"/>
    </location>
</feature>
<dbReference type="InterPro" id="IPR049458">
    <property type="entry name" value="EpsG-like"/>
</dbReference>
<dbReference type="OrthoDB" id="1007695at2"/>
<feature type="transmembrane region" description="Helical" evidence="1">
    <location>
        <begin position="6"/>
        <end position="27"/>
    </location>
</feature>
<feature type="transmembrane region" description="Helical" evidence="1">
    <location>
        <begin position="349"/>
        <end position="367"/>
    </location>
</feature>
<dbReference type="STRING" id="216903.SAMN05444371_2378"/>
<dbReference type="AlphaFoldDB" id="A0A1M6SBX1"/>
<feature type="transmembrane region" description="Helical" evidence="1">
    <location>
        <begin position="114"/>
        <end position="133"/>
    </location>
</feature>
<protein>
    <submittedName>
        <fullName evidence="2">EpsG family protein</fullName>
    </submittedName>
</protein>
<name>A0A1M6SBX1_9FLAO</name>
<dbReference type="EMBL" id="FRAM01000002">
    <property type="protein sequence ID" value="SHK42272.1"/>
    <property type="molecule type" value="Genomic_DNA"/>
</dbReference>
<keyword evidence="3" id="KW-1185">Reference proteome</keyword>
<dbReference type="RefSeq" id="WP_084081315.1">
    <property type="nucleotide sequence ID" value="NZ_FRAM01000002.1"/>
</dbReference>
<keyword evidence="1" id="KW-0472">Membrane</keyword>
<dbReference type="Pfam" id="PF14897">
    <property type="entry name" value="EpsG"/>
    <property type="match status" value="1"/>
</dbReference>
<organism evidence="2 3">
    <name type="scientific">Epilithonimonas mollis</name>
    <dbReference type="NCBI Taxonomy" id="216903"/>
    <lineage>
        <taxon>Bacteria</taxon>
        <taxon>Pseudomonadati</taxon>
        <taxon>Bacteroidota</taxon>
        <taxon>Flavobacteriia</taxon>
        <taxon>Flavobacteriales</taxon>
        <taxon>Weeksellaceae</taxon>
        <taxon>Chryseobacterium group</taxon>
        <taxon>Epilithonimonas</taxon>
    </lineage>
</organism>
<gene>
    <name evidence="2" type="ORF">SAMN05444371_2378</name>
</gene>